<evidence type="ECO:0008006" key="3">
    <source>
        <dbReference type="Google" id="ProtNLM"/>
    </source>
</evidence>
<dbReference type="Gene3D" id="3.10.450.50">
    <property type="match status" value="1"/>
</dbReference>
<protein>
    <recommendedName>
        <fullName evidence="3">Isochorismatase</fullName>
    </recommendedName>
</protein>
<proteinExistence type="predicted"/>
<dbReference type="AlphaFoldDB" id="A0A9N8E6B9"/>
<gene>
    <name evidence="1" type="ORF">SEMRO_668_G184330.1</name>
</gene>
<organism evidence="1 2">
    <name type="scientific">Seminavis robusta</name>
    <dbReference type="NCBI Taxonomy" id="568900"/>
    <lineage>
        <taxon>Eukaryota</taxon>
        <taxon>Sar</taxon>
        <taxon>Stramenopiles</taxon>
        <taxon>Ochrophyta</taxon>
        <taxon>Bacillariophyta</taxon>
        <taxon>Bacillariophyceae</taxon>
        <taxon>Bacillariophycidae</taxon>
        <taxon>Naviculales</taxon>
        <taxon>Naviculaceae</taxon>
        <taxon>Seminavis</taxon>
    </lineage>
</organism>
<dbReference type="EMBL" id="CAICTM010000667">
    <property type="protein sequence ID" value="CAB9514680.1"/>
    <property type="molecule type" value="Genomic_DNA"/>
</dbReference>
<reference evidence="1" key="1">
    <citation type="submission" date="2020-06" db="EMBL/GenBank/DDBJ databases">
        <authorList>
            <consortium name="Plant Systems Biology data submission"/>
        </authorList>
    </citation>
    <scope>NUCLEOTIDE SEQUENCE</scope>
    <source>
        <strain evidence="1">D6</strain>
    </source>
</reference>
<dbReference type="InterPro" id="IPR032710">
    <property type="entry name" value="NTF2-like_dom_sf"/>
</dbReference>
<evidence type="ECO:0000313" key="2">
    <source>
        <dbReference type="Proteomes" id="UP001153069"/>
    </source>
</evidence>
<sequence length="129" mass="13990">MSGVSDSEKEAVLSATQAASKLWKDSFNSGNAAGCAAQYESTALMEAKPFGTFKGTEEIQGFWQKLIDDGFSEVEYVEATKLEVVSADSVVLSSNWKMNKAKGVITKELWVLQGDGTAKLREDHFEAQG</sequence>
<evidence type="ECO:0000313" key="1">
    <source>
        <dbReference type="EMBL" id="CAB9514680.1"/>
    </source>
</evidence>
<dbReference type="OrthoDB" id="170888at2759"/>
<comment type="caution">
    <text evidence="1">The sequence shown here is derived from an EMBL/GenBank/DDBJ whole genome shotgun (WGS) entry which is preliminary data.</text>
</comment>
<dbReference type="SUPFAM" id="SSF54427">
    <property type="entry name" value="NTF2-like"/>
    <property type="match status" value="1"/>
</dbReference>
<keyword evidence="2" id="KW-1185">Reference proteome</keyword>
<dbReference type="Proteomes" id="UP001153069">
    <property type="component" value="Unassembled WGS sequence"/>
</dbReference>
<accession>A0A9N8E6B9</accession>
<name>A0A9N8E6B9_9STRA</name>